<dbReference type="PROSITE" id="PS51257">
    <property type="entry name" value="PROKAR_LIPOPROTEIN"/>
    <property type="match status" value="1"/>
</dbReference>
<keyword evidence="2" id="KW-1185">Reference proteome</keyword>
<evidence type="ECO:0008006" key="3">
    <source>
        <dbReference type="Google" id="ProtNLM"/>
    </source>
</evidence>
<accession>A0AA94EF80</accession>
<name>A0AA94EF80_9GAMM</name>
<proteinExistence type="predicted"/>
<reference evidence="2" key="1">
    <citation type="journal article" date="2018" name="Front. Microbiol.">
        <title>Genome-Based Analysis Reveals the Taxonomy and Diversity of the Family Idiomarinaceae.</title>
        <authorList>
            <person name="Liu Y."/>
            <person name="Lai Q."/>
            <person name="Shao Z."/>
        </authorList>
    </citation>
    <scope>NUCLEOTIDE SEQUENCE [LARGE SCALE GENOMIC DNA]</scope>
    <source>
        <strain evidence="2">SN-14</strain>
    </source>
</reference>
<sequence length="186" mass="20722">MCRILFVLLSVFLVGCASIPLGTLLEFRSFDEQDFIDINPSVIRAKIHLEQPVRIDPSQTLMKLRLETSKGVISEQFSLRLLAENTIPAEQGLFFDTAAKSEYLLALDDDALASFKRVQSEINNEQSGKFRFAVSTDLEGVPRSVNTIQFSIFIKLKEEGNYITLVDEAELEIITKDGASETVGDG</sequence>
<dbReference type="Proteomes" id="UP000286680">
    <property type="component" value="Unassembled WGS sequence"/>
</dbReference>
<gene>
    <name evidence="1" type="ORF">CWE23_01110</name>
</gene>
<dbReference type="EMBL" id="PIPS01000001">
    <property type="protein sequence ID" value="RUO44665.1"/>
    <property type="molecule type" value="Genomic_DNA"/>
</dbReference>
<protein>
    <recommendedName>
        <fullName evidence="3">Lipoprotein</fullName>
    </recommendedName>
</protein>
<dbReference type="AlphaFoldDB" id="A0AA94EF80"/>
<organism evidence="1 2">
    <name type="scientific">Idiomarina aquatica</name>
    <dbReference type="NCBI Taxonomy" id="1327752"/>
    <lineage>
        <taxon>Bacteria</taxon>
        <taxon>Pseudomonadati</taxon>
        <taxon>Pseudomonadota</taxon>
        <taxon>Gammaproteobacteria</taxon>
        <taxon>Alteromonadales</taxon>
        <taxon>Idiomarinaceae</taxon>
        <taxon>Idiomarina</taxon>
    </lineage>
</organism>
<comment type="caution">
    <text evidence="1">The sequence shown here is derived from an EMBL/GenBank/DDBJ whole genome shotgun (WGS) entry which is preliminary data.</text>
</comment>
<evidence type="ECO:0000313" key="1">
    <source>
        <dbReference type="EMBL" id="RUO44665.1"/>
    </source>
</evidence>
<evidence type="ECO:0000313" key="2">
    <source>
        <dbReference type="Proteomes" id="UP000286680"/>
    </source>
</evidence>